<reference evidence="2 3" key="1">
    <citation type="submission" date="2019-08" db="EMBL/GenBank/DDBJ databases">
        <authorList>
            <person name="Alioto T."/>
            <person name="Alioto T."/>
            <person name="Gomez Garrido J."/>
        </authorList>
    </citation>
    <scope>NUCLEOTIDE SEQUENCE [LARGE SCALE GENOMIC DNA]</scope>
</reference>
<dbReference type="AlphaFoldDB" id="A0A5E4MUJ9"/>
<dbReference type="GO" id="GO:0005634">
    <property type="term" value="C:nucleus"/>
    <property type="evidence" value="ECO:0007669"/>
    <property type="project" value="TreeGrafter"/>
</dbReference>
<gene>
    <name evidence="2" type="ORF">CINCED_3A024843</name>
</gene>
<protein>
    <submittedName>
        <fullName evidence="2">Condensin-2 complex subunit H2, C-terminal</fullName>
    </submittedName>
</protein>
<dbReference type="InterPro" id="IPR031739">
    <property type="entry name" value="Ncaph2"/>
</dbReference>
<sequence>AFQKSELEESASNEFKMPVYVGKFDDDNDDNYMCGMDDAEEPETDPIVRENTLTYRMNLEDVKRYEQDEEETETEHLEMRKRVQAWHEHLRPILDEEEEKGTEFDIHECGTQILNRFSKVGEQKSFSELFGGMAKEEVSGYFFLSILMLTNTYNLKILIPADGETTIELLKKERHHEELQVNVGNQVNNE</sequence>
<feature type="domain" description="Condensin-2 complex subunit H2 C-terminal" evidence="1">
    <location>
        <begin position="62"/>
        <end position="179"/>
    </location>
</feature>
<dbReference type="InterPro" id="IPR031737">
    <property type="entry name" value="CNDH2_C"/>
</dbReference>
<feature type="non-terminal residue" evidence="2">
    <location>
        <position position="1"/>
    </location>
</feature>
<dbReference type="PANTHER" id="PTHR14324:SF3">
    <property type="entry name" value="CONDENSIN-2 COMPLEX SUBUNIT H2"/>
    <property type="match status" value="1"/>
</dbReference>
<dbReference type="PANTHER" id="PTHR14324">
    <property type="entry name" value="CONDENSIN-2 COMPLEX SUBUNIT H2"/>
    <property type="match status" value="1"/>
</dbReference>
<name>A0A5E4MUJ9_9HEMI</name>
<proteinExistence type="predicted"/>
<dbReference type="EMBL" id="CABPRJ010001056">
    <property type="protein sequence ID" value="VVC35101.1"/>
    <property type="molecule type" value="Genomic_DNA"/>
</dbReference>
<dbReference type="Pfam" id="PF16858">
    <property type="entry name" value="CNDH2_C"/>
    <property type="match status" value="1"/>
</dbReference>
<dbReference type="GO" id="GO:0051306">
    <property type="term" value="P:mitotic sister chromatid separation"/>
    <property type="evidence" value="ECO:0007669"/>
    <property type="project" value="TreeGrafter"/>
</dbReference>
<dbReference type="GO" id="GO:0010032">
    <property type="term" value="P:meiotic chromosome condensation"/>
    <property type="evidence" value="ECO:0007669"/>
    <property type="project" value="TreeGrafter"/>
</dbReference>
<evidence type="ECO:0000313" key="3">
    <source>
        <dbReference type="Proteomes" id="UP000325440"/>
    </source>
</evidence>
<evidence type="ECO:0000313" key="2">
    <source>
        <dbReference type="EMBL" id="VVC35101.1"/>
    </source>
</evidence>
<dbReference type="OrthoDB" id="10038475at2759"/>
<organism evidence="2 3">
    <name type="scientific">Cinara cedri</name>
    <dbReference type="NCBI Taxonomy" id="506608"/>
    <lineage>
        <taxon>Eukaryota</taxon>
        <taxon>Metazoa</taxon>
        <taxon>Ecdysozoa</taxon>
        <taxon>Arthropoda</taxon>
        <taxon>Hexapoda</taxon>
        <taxon>Insecta</taxon>
        <taxon>Pterygota</taxon>
        <taxon>Neoptera</taxon>
        <taxon>Paraneoptera</taxon>
        <taxon>Hemiptera</taxon>
        <taxon>Sternorrhyncha</taxon>
        <taxon>Aphidomorpha</taxon>
        <taxon>Aphidoidea</taxon>
        <taxon>Aphididae</taxon>
        <taxon>Lachninae</taxon>
        <taxon>Cinara</taxon>
    </lineage>
</organism>
<dbReference type="Proteomes" id="UP000325440">
    <property type="component" value="Unassembled WGS sequence"/>
</dbReference>
<evidence type="ECO:0000259" key="1">
    <source>
        <dbReference type="Pfam" id="PF16858"/>
    </source>
</evidence>
<dbReference type="GO" id="GO:0003682">
    <property type="term" value="F:chromatin binding"/>
    <property type="evidence" value="ECO:0007669"/>
    <property type="project" value="TreeGrafter"/>
</dbReference>
<keyword evidence="3" id="KW-1185">Reference proteome</keyword>
<dbReference type="GO" id="GO:0000796">
    <property type="term" value="C:condensin complex"/>
    <property type="evidence" value="ECO:0007669"/>
    <property type="project" value="TreeGrafter"/>
</dbReference>
<accession>A0A5E4MUJ9</accession>